<proteinExistence type="predicted"/>
<evidence type="ECO:0000313" key="2">
    <source>
        <dbReference type="Proteomes" id="UP000318420"/>
    </source>
</evidence>
<name>A0A514A1N4_9CAUD</name>
<reference evidence="1 2" key="1">
    <citation type="submission" date="2019-04" db="EMBL/GenBank/DDBJ databases">
        <title>Novel bacteriophages capable of disrupting biofilms from clinical strains of Aeromonas hydrophila with intrinsic antibiotic resistance.</title>
        <authorList>
            <person name="Kabwe M."/>
            <person name="Brown T.L."/>
            <person name="Speirs L."/>
            <person name="Ku H."/>
            <person name="Leach M."/>
            <person name="Chan H.T."/>
            <person name="Petrovski S."/>
            <person name="Lock P."/>
            <person name="Tucci J."/>
        </authorList>
    </citation>
    <scope>NUCLEOTIDE SEQUENCE [LARGE SCALE GENOMIC DNA]</scope>
</reference>
<organism evidence="1 2">
    <name type="scientific">Aeromonas phage LAh10</name>
    <dbReference type="NCBI Taxonomy" id="2591025"/>
    <lineage>
        <taxon>Viruses</taxon>
        <taxon>Duplodnaviria</taxon>
        <taxon>Heunggongvirae</taxon>
        <taxon>Uroviricota</taxon>
        <taxon>Caudoviricetes</taxon>
        <taxon>Chimalliviridae</taxon>
        <taxon>Ludhianavirus</taxon>
        <taxon>Ludhianavirus LAh10</taxon>
    </lineage>
</organism>
<accession>A0A514A1N4</accession>
<dbReference type="Proteomes" id="UP000318420">
    <property type="component" value="Segment"/>
</dbReference>
<protein>
    <submittedName>
        <fullName evidence="1">Uncharacterized protein</fullName>
    </submittedName>
</protein>
<dbReference type="EMBL" id="MK838116">
    <property type="protein sequence ID" value="QDH47187.1"/>
    <property type="molecule type" value="Genomic_DNA"/>
</dbReference>
<keyword evidence="2" id="KW-1185">Reference proteome</keyword>
<evidence type="ECO:0000313" key="1">
    <source>
        <dbReference type="EMBL" id="QDH47187.1"/>
    </source>
</evidence>
<sequence>MNYLLGNSPITFQEIVMIERKDLMLEAADEIIDHAQTAPANVKKFRASPEWNLHLLNHKQSRSFVKMSKRRRKIFLATLTHFNPATGEIGTTRFGKKNGWEWIPVTHTCTEKHGKALDNLFQKWTDLVCQDDPKRISTGMYNVPVAK</sequence>
<gene>
    <name evidence="1" type="ORF">LAh10_59</name>
</gene>